<dbReference type="Gene3D" id="1.20.5.510">
    <property type="entry name" value="Single helix bin"/>
    <property type="match status" value="1"/>
</dbReference>
<evidence type="ECO:0000256" key="3">
    <source>
        <dbReference type="ARBA" id="ARBA00022989"/>
    </source>
</evidence>
<sequence>MPLVIFAGLVLAGITYAQSGPSTNATCSSSFAWASNSLNQSPCLVAAYLGSVCDDGLFMVPALQNEMGFYQGPTVAQANPCGCSSVFYSLLSACSECQSGQVLTWSAFNAHCTTVYTGIFVNNIPSGTAVPHWAYQNVTIDDGFNSTVAQMQLNAPESTANSQATSTSNPDATGAPGASSKKSNAGAIAGGVVGGLVGAAVLLVLAFWFIRRRRRNVAPSNLSQPSMAYHSSADITPFSLTQTPKLYNPADPSTFPSTPSSAMYNSGRIQSPAYSGNTVTEQPRAQYTGAAEV</sequence>
<keyword evidence="7" id="KW-0732">Signal</keyword>
<reference evidence="8" key="1">
    <citation type="submission" date="2023-03" db="EMBL/GenBank/DDBJ databases">
        <title>Massive genome expansion in bonnet fungi (Mycena s.s.) driven by repeated elements and novel gene families across ecological guilds.</title>
        <authorList>
            <consortium name="Lawrence Berkeley National Laboratory"/>
            <person name="Harder C.B."/>
            <person name="Miyauchi S."/>
            <person name="Viragh M."/>
            <person name="Kuo A."/>
            <person name="Thoen E."/>
            <person name="Andreopoulos B."/>
            <person name="Lu D."/>
            <person name="Skrede I."/>
            <person name="Drula E."/>
            <person name="Henrissat B."/>
            <person name="Morin E."/>
            <person name="Kohler A."/>
            <person name="Barry K."/>
            <person name="LaButti K."/>
            <person name="Morin E."/>
            <person name="Salamov A."/>
            <person name="Lipzen A."/>
            <person name="Mereny Z."/>
            <person name="Hegedus B."/>
            <person name="Baldrian P."/>
            <person name="Stursova M."/>
            <person name="Weitz H."/>
            <person name="Taylor A."/>
            <person name="Grigoriev I.V."/>
            <person name="Nagy L.G."/>
            <person name="Martin F."/>
            <person name="Kauserud H."/>
        </authorList>
    </citation>
    <scope>NUCLEOTIDE SEQUENCE</scope>
    <source>
        <strain evidence="8">CBHHK182m</strain>
    </source>
</reference>
<evidence type="ECO:0000256" key="5">
    <source>
        <dbReference type="SAM" id="MobiDB-lite"/>
    </source>
</evidence>
<dbReference type="AlphaFoldDB" id="A0AAD7NTW3"/>
<name>A0AAD7NTW3_9AGAR</name>
<protein>
    <recommendedName>
        <fullName evidence="10">Transmembrane protein</fullName>
    </recommendedName>
</protein>
<evidence type="ECO:0000256" key="1">
    <source>
        <dbReference type="ARBA" id="ARBA00004167"/>
    </source>
</evidence>
<feature type="region of interest" description="Disordered" evidence="5">
    <location>
        <begin position="156"/>
        <end position="181"/>
    </location>
</feature>
<dbReference type="InterPro" id="IPR051694">
    <property type="entry name" value="Immunoregulatory_rcpt-like"/>
</dbReference>
<evidence type="ECO:0000256" key="4">
    <source>
        <dbReference type="ARBA" id="ARBA00023136"/>
    </source>
</evidence>
<evidence type="ECO:0000256" key="7">
    <source>
        <dbReference type="SAM" id="SignalP"/>
    </source>
</evidence>
<feature type="region of interest" description="Disordered" evidence="5">
    <location>
        <begin position="243"/>
        <end position="293"/>
    </location>
</feature>
<feature type="compositionally biased region" description="Low complexity" evidence="5">
    <location>
        <begin position="158"/>
        <end position="169"/>
    </location>
</feature>
<evidence type="ECO:0000313" key="9">
    <source>
        <dbReference type="Proteomes" id="UP001215598"/>
    </source>
</evidence>
<evidence type="ECO:0000256" key="6">
    <source>
        <dbReference type="SAM" id="Phobius"/>
    </source>
</evidence>
<keyword evidence="2 6" id="KW-0812">Transmembrane</keyword>
<dbReference type="GO" id="GO:0071944">
    <property type="term" value="C:cell periphery"/>
    <property type="evidence" value="ECO:0007669"/>
    <property type="project" value="UniProtKB-ARBA"/>
</dbReference>
<feature type="chain" id="PRO_5042262937" description="Transmembrane protein" evidence="7">
    <location>
        <begin position="18"/>
        <end position="293"/>
    </location>
</feature>
<keyword evidence="4 6" id="KW-0472">Membrane</keyword>
<feature type="transmembrane region" description="Helical" evidence="6">
    <location>
        <begin position="188"/>
        <end position="210"/>
    </location>
</feature>
<organism evidence="8 9">
    <name type="scientific">Mycena metata</name>
    <dbReference type="NCBI Taxonomy" id="1033252"/>
    <lineage>
        <taxon>Eukaryota</taxon>
        <taxon>Fungi</taxon>
        <taxon>Dikarya</taxon>
        <taxon>Basidiomycota</taxon>
        <taxon>Agaricomycotina</taxon>
        <taxon>Agaricomycetes</taxon>
        <taxon>Agaricomycetidae</taxon>
        <taxon>Agaricales</taxon>
        <taxon>Marasmiineae</taxon>
        <taxon>Mycenaceae</taxon>
        <taxon>Mycena</taxon>
    </lineage>
</organism>
<feature type="signal peptide" evidence="7">
    <location>
        <begin position="1"/>
        <end position="17"/>
    </location>
</feature>
<dbReference type="EMBL" id="JARKIB010000011">
    <property type="protein sequence ID" value="KAJ7775081.1"/>
    <property type="molecule type" value="Genomic_DNA"/>
</dbReference>
<keyword evidence="9" id="KW-1185">Reference proteome</keyword>
<evidence type="ECO:0000256" key="2">
    <source>
        <dbReference type="ARBA" id="ARBA00022692"/>
    </source>
</evidence>
<accession>A0AAD7NTW3</accession>
<keyword evidence="3 6" id="KW-1133">Transmembrane helix</keyword>
<comment type="subcellular location">
    <subcellularLocation>
        <location evidence="1">Membrane</location>
        <topology evidence="1">Single-pass membrane protein</topology>
    </subcellularLocation>
</comment>
<proteinExistence type="predicted"/>
<gene>
    <name evidence="8" type="ORF">B0H16DRAFT_84941</name>
</gene>
<evidence type="ECO:0008006" key="10">
    <source>
        <dbReference type="Google" id="ProtNLM"/>
    </source>
</evidence>
<dbReference type="Proteomes" id="UP001215598">
    <property type="component" value="Unassembled WGS sequence"/>
</dbReference>
<dbReference type="GO" id="GO:0016020">
    <property type="term" value="C:membrane"/>
    <property type="evidence" value="ECO:0007669"/>
    <property type="project" value="UniProtKB-SubCell"/>
</dbReference>
<comment type="caution">
    <text evidence="8">The sequence shown here is derived from an EMBL/GenBank/DDBJ whole genome shotgun (WGS) entry which is preliminary data.</text>
</comment>
<evidence type="ECO:0000313" key="8">
    <source>
        <dbReference type="EMBL" id="KAJ7775081.1"/>
    </source>
</evidence>
<feature type="compositionally biased region" description="Polar residues" evidence="5">
    <location>
        <begin position="254"/>
        <end position="285"/>
    </location>
</feature>
<dbReference type="PANTHER" id="PTHR15549:SF26">
    <property type="entry name" value="AXIAL BUDDING PATTERN PROTEIN 2-RELATED"/>
    <property type="match status" value="1"/>
</dbReference>
<dbReference type="PANTHER" id="PTHR15549">
    <property type="entry name" value="PAIRED IMMUNOGLOBULIN-LIKE TYPE 2 RECEPTOR"/>
    <property type="match status" value="1"/>
</dbReference>